<feature type="transmembrane region" description="Helical" evidence="1">
    <location>
        <begin position="90"/>
        <end position="114"/>
    </location>
</feature>
<protein>
    <submittedName>
        <fullName evidence="2">Uncharacterized protein</fullName>
    </submittedName>
</protein>
<organism evidence="2">
    <name type="scientific">Cacopsylla melanoneura</name>
    <dbReference type="NCBI Taxonomy" id="428564"/>
    <lineage>
        <taxon>Eukaryota</taxon>
        <taxon>Metazoa</taxon>
        <taxon>Ecdysozoa</taxon>
        <taxon>Arthropoda</taxon>
        <taxon>Hexapoda</taxon>
        <taxon>Insecta</taxon>
        <taxon>Pterygota</taxon>
        <taxon>Neoptera</taxon>
        <taxon>Paraneoptera</taxon>
        <taxon>Hemiptera</taxon>
        <taxon>Sternorrhyncha</taxon>
        <taxon>Psylloidea</taxon>
        <taxon>Psyllidae</taxon>
        <taxon>Psyllinae</taxon>
        <taxon>Cacopsylla</taxon>
    </lineage>
</organism>
<keyword evidence="1" id="KW-1133">Transmembrane helix</keyword>
<sequence length="118" mass="13526">MVMMDGRRGQESLCSNFLSKIGNLVAFLDQKLALPRDQVTTDFQNLTFKRHNPSGDRFDSLEQSGQHVFLVVEQLVTFLFVMFITMHRVFVMFGFIPIPMVVLVTMMTATMTAMRRTA</sequence>
<name>A0A8D8X6I6_9HEMI</name>
<dbReference type="EMBL" id="HBUF01262948">
    <property type="protein sequence ID" value="CAG6683405.1"/>
    <property type="molecule type" value="Transcribed_RNA"/>
</dbReference>
<proteinExistence type="predicted"/>
<evidence type="ECO:0000313" key="2">
    <source>
        <dbReference type="EMBL" id="CAG6683405.1"/>
    </source>
</evidence>
<dbReference type="AlphaFoldDB" id="A0A8D8X6I6"/>
<keyword evidence="1" id="KW-0812">Transmembrane</keyword>
<evidence type="ECO:0000256" key="1">
    <source>
        <dbReference type="SAM" id="Phobius"/>
    </source>
</evidence>
<accession>A0A8D8X6I6</accession>
<reference evidence="2" key="1">
    <citation type="submission" date="2021-05" db="EMBL/GenBank/DDBJ databases">
        <authorList>
            <person name="Alioto T."/>
            <person name="Alioto T."/>
            <person name="Gomez Garrido J."/>
        </authorList>
    </citation>
    <scope>NUCLEOTIDE SEQUENCE</scope>
</reference>
<keyword evidence="1" id="KW-0472">Membrane</keyword>